<proteinExistence type="predicted"/>
<feature type="domain" description="ATP-grasp" evidence="2">
    <location>
        <begin position="131"/>
        <end position="323"/>
    </location>
</feature>
<dbReference type="STRING" id="1079.BVIR_2203"/>
<evidence type="ECO:0000313" key="3">
    <source>
        <dbReference type="EMBL" id="CUU42634.1"/>
    </source>
</evidence>
<protein>
    <submittedName>
        <fullName evidence="3">Carbamoyl phosphate synthase-like protein</fullName>
    </submittedName>
</protein>
<dbReference type="InterPro" id="IPR011761">
    <property type="entry name" value="ATP-grasp"/>
</dbReference>
<dbReference type="PATRIC" id="fig|1079.6.peg.2292"/>
<dbReference type="KEGG" id="bvr:BVIR_2203"/>
<name>A0A0P0IFZ2_BLAVI</name>
<accession>A0A0P0IFZ2</accession>
<evidence type="ECO:0000259" key="2">
    <source>
        <dbReference type="PROSITE" id="PS50975"/>
    </source>
</evidence>
<evidence type="ECO:0000313" key="4">
    <source>
        <dbReference type="Proteomes" id="UP000065734"/>
    </source>
</evidence>
<keyword evidence="1" id="KW-0067">ATP-binding</keyword>
<dbReference type="EMBL" id="LN907867">
    <property type="protein sequence ID" value="CUU42634.1"/>
    <property type="molecule type" value="Genomic_DNA"/>
</dbReference>
<dbReference type="OrthoDB" id="7625478at2"/>
<dbReference type="PROSITE" id="PS50975">
    <property type="entry name" value="ATP_GRASP"/>
    <property type="match status" value="1"/>
</dbReference>
<keyword evidence="4" id="KW-1185">Reference proteome</keyword>
<keyword evidence="1" id="KW-0547">Nucleotide-binding</keyword>
<dbReference type="Gene3D" id="3.30.470.20">
    <property type="entry name" value="ATP-grasp fold, B domain"/>
    <property type="match status" value="1"/>
</dbReference>
<organism evidence="3 4">
    <name type="scientific">Blastochloris viridis</name>
    <name type="common">Rhodopseudomonas viridis</name>
    <dbReference type="NCBI Taxonomy" id="1079"/>
    <lineage>
        <taxon>Bacteria</taxon>
        <taxon>Pseudomonadati</taxon>
        <taxon>Pseudomonadota</taxon>
        <taxon>Alphaproteobacteria</taxon>
        <taxon>Hyphomicrobiales</taxon>
        <taxon>Blastochloridaceae</taxon>
        <taxon>Blastochloris</taxon>
    </lineage>
</organism>
<gene>
    <name evidence="3" type="ORF">BVIRIDIS_16480</name>
</gene>
<evidence type="ECO:0000256" key="1">
    <source>
        <dbReference type="PROSITE-ProRule" id="PRU00409"/>
    </source>
</evidence>
<dbReference type="GO" id="GO:0046872">
    <property type="term" value="F:metal ion binding"/>
    <property type="evidence" value="ECO:0007669"/>
    <property type="project" value="InterPro"/>
</dbReference>
<dbReference type="Pfam" id="PF15632">
    <property type="entry name" value="ATPgrasp_Ter"/>
    <property type="match status" value="1"/>
</dbReference>
<dbReference type="Proteomes" id="UP000065734">
    <property type="component" value="Chromosome I"/>
</dbReference>
<sequence>MVLLRPEHGSCSDTCPGVVILGGAHGTLALARSLGSRGVPVFYVSNDSPLPGWSRFVRRRFRWPGAASERAVDALLELARREGLAGALLVAGGDAEVRLVSRALPELSAAYRIMLPSWDALKWVCDKPFLYRRARELGLAIPQTYEIASLGHAEALELTFPVVLKPHMGGVGGAFVAAKVVRADDRAAFLAAYATAAGEIGGDNVVVQEMIPGGGESQFSYAALWRDGEPVAEFTARRARQYPVEFGFTSTLVEVVEEPQVVAAARGVLGSVRFSGLVEVEFKRDRRDGSLKLLDVNPRPWSWFGLAAAAGVDLGAMLWAAANGREAAAAVARPGTAWVFLVRDVVAAFQTIASGRLRVADYVASLARVRAEATFAVRDPVPALFDVPVTAWRVLARRVLPRLSTWFKKSPVPDVSSR</sequence>
<dbReference type="SUPFAM" id="SSF56059">
    <property type="entry name" value="Glutathione synthetase ATP-binding domain-like"/>
    <property type="match status" value="1"/>
</dbReference>
<dbReference type="GO" id="GO:0005524">
    <property type="term" value="F:ATP binding"/>
    <property type="evidence" value="ECO:0007669"/>
    <property type="project" value="UniProtKB-UniRule"/>
</dbReference>
<reference evidence="4" key="1">
    <citation type="journal article" date="2016" name="Genome Announc.">
        <title>Revised genome sequence of the purple photosynthetic bacterium Blastochloris viridis.</title>
        <authorList>
            <person name="Liu L.N."/>
            <person name="Faulkner M."/>
            <person name="Liu X."/>
            <person name="Huang F."/>
            <person name="Darby A.C."/>
            <person name="Hall N."/>
        </authorList>
    </citation>
    <scope>NUCLEOTIDE SEQUENCE [LARGE SCALE GENOMIC DNA]</scope>
    <source>
        <strain evidence="4">ATCC 19567 / DSM 133 / F</strain>
    </source>
</reference>
<dbReference type="AlphaFoldDB" id="A0A0P0IFZ2"/>